<keyword evidence="2" id="KW-0813">Transport</keyword>
<feature type="transmembrane region" description="Helical" evidence="7">
    <location>
        <begin position="219"/>
        <end position="242"/>
    </location>
</feature>
<protein>
    <recommendedName>
        <fullName evidence="8">Sodium/calcium exchanger membrane region domain-containing protein</fullName>
    </recommendedName>
</protein>
<proteinExistence type="predicted"/>
<feature type="domain" description="Sodium/calcium exchanger membrane region" evidence="8">
    <location>
        <begin position="237"/>
        <end position="394"/>
    </location>
</feature>
<keyword evidence="10" id="KW-1185">Reference proteome</keyword>
<name>A0ABD3P683_9STRA</name>
<feature type="transmembrane region" description="Helical" evidence="7">
    <location>
        <begin position="381"/>
        <end position="399"/>
    </location>
</feature>
<dbReference type="Proteomes" id="UP001516023">
    <property type="component" value="Unassembled WGS sequence"/>
</dbReference>
<feature type="transmembrane region" description="Helical" evidence="7">
    <location>
        <begin position="351"/>
        <end position="369"/>
    </location>
</feature>
<dbReference type="PANTHER" id="PTHR12266:SF0">
    <property type="entry name" value="MITOCHONDRIAL SODIUM_CALCIUM EXCHANGER PROTEIN"/>
    <property type="match status" value="1"/>
</dbReference>
<evidence type="ECO:0000256" key="1">
    <source>
        <dbReference type="ARBA" id="ARBA00004141"/>
    </source>
</evidence>
<dbReference type="InterPro" id="IPR004837">
    <property type="entry name" value="NaCa_Exmemb"/>
</dbReference>
<evidence type="ECO:0000256" key="7">
    <source>
        <dbReference type="SAM" id="Phobius"/>
    </source>
</evidence>
<dbReference type="InterPro" id="IPR051359">
    <property type="entry name" value="CaCA_antiporter"/>
</dbReference>
<dbReference type="PANTHER" id="PTHR12266">
    <property type="entry name" value="NA+/CA2+ K+ INDEPENDENT EXCHANGER"/>
    <property type="match status" value="1"/>
</dbReference>
<evidence type="ECO:0000256" key="4">
    <source>
        <dbReference type="ARBA" id="ARBA00022989"/>
    </source>
</evidence>
<evidence type="ECO:0000256" key="5">
    <source>
        <dbReference type="ARBA" id="ARBA00023136"/>
    </source>
</evidence>
<evidence type="ECO:0000313" key="9">
    <source>
        <dbReference type="EMBL" id="KAL3783522.1"/>
    </source>
</evidence>
<dbReference type="InterPro" id="IPR044880">
    <property type="entry name" value="NCX_ion-bd_dom_sf"/>
</dbReference>
<feature type="transmembrane region" description="Helical" evidence="7">
    <location>
        <begin position="837"/>
        <end position="858"/>
    </location>
</feature>
<dbReference type="AlphaFoldDB" id="A0ABD3P683"/>
<organism evidence="9 10">
    <name type="scientific">Cyclotella cryptica</name>
    <dbReference type="NCBI Taxonomy" id="29204"/>
    <lineage>
        <taxon>Eukaryota</taxon>
        <taxon>Sar</taxon>
        <taxon>Stramenopiles</taxon>
        <taxon>Ochrophyta</taxon>
        <taxon>Bacillariophyta</taxon>
        <taxon>Coscinodiscophyceae</taxon>
        <taxon>Thalassiosirophycidae</taxon>
        <taxon>Stephanodiscales</taxon>
        <taxon>Stephanodiscaceae</taxon>
        <taxon>Cyclotella</taxon>
    </lineage>
</organism>
<feature type="transmembrane region" description="Helical" evidence="7">
    <location>
        <begin position="72"/>
        <end position="92"/>
    </location>
</feature>
<feature type="transmembrane region" description="Helical" evidence="7">
    <location>
        <begin position="316"/>
        <end position="339"/>
    </location>
</feature>
<feature type="domain" description="Sodium/calcium exchanger membrane region" evidence="8">
    <location>
        <begin position="729"/>
        <end position="880"/>
    </location>
</feature>
<evidence type="ECO:0000256" key="2">
    <source>
        <dbReference type="ARBA" id="ARBA00022448"/>
    </source>
</evidence>
<reference evidence="9 10" key="1">
    <citation type="journal article" date="2020" name="G3 (Bethesda)">
        <title>Improved Reference Genome for Cyclotella cryptica CCMP332, a Model for Cell Wall Morphogenesis, Salinity Adaptation, and Lipid Production in Diatoms (Bacillariophyta).</title>
        <authorList>
            <person name="Roberts W.R."/>
            <person name="Downey K.M."/>
            <person name="Ruck E.C."/>
            <person name="Traller J.C."/>
            <person name="Alverson A.J."/>
        </authorList>
    </citation>
    <scope>NUCLEOTIDE SEQUENCE [LARGE SCALE GENOMIC DNA]</scope>
    <source>
        <strain evidence="9 10">CCMP332</strain>
    </source>
</reference>
<evidence type="ECO:0000259" key="8">
    <source>
        <dbReference type="Pfam" id="PF01699"/>
    </source>
</evidence>
<keyword evidence="3 7" id="KW-0812">Transmembrane</keyword>
<dbReference type="EMBL" id="JABMIG020000258">
    <property type="protein sequence ID" value="KAL3783522.1"/>
    <property type="molecule type" value="Genomic_DNA"/>
</dbReference>
<feature type="region of interest" description="Disordered" evidence="6">
    <location>
        <begin position="23"/>
        <end position="62"/>
    </location>
</feature>
<evidence type="ECO:0000256" key="6">
    <source>
        <dbReference type="SAM" id="MobiDB-lite"/>
    </source>
</evidence>
<dbReference type="GO" id="GO:0016020">
    <property type="term" value="C:membrane"/>
    <property type="evidence" value="ECO:0007669"/>
    <property type="project" value="UniProtKB-SubCell"/>
</dbReference>
<feature type="transmembrane region" description="Helical" evidence="7">
    <location>
        <begin position="695"/>
        <end position="715"/>
    </location>
</feature>
<dbReference type="Gene3D" id="1.20.1420.30">
    <property type="entry name" value="NCX, central ion-binding region"/>
    <property type="match status" value="2"/>
</dbReference>
<accession>A0ABD3P683</accession>
<gene>
    <name evidence="9" type="ORF">HJC23_009487</name>
</gene>
<feature type="transmembrane region" description="Helical" evidence="7">
    <location>
        <begin position="760"/>
        <end position="785"/>
    </location>
</feature>
<feature type="transmembrane region" description="Helical" evidence="7">
    <location>
        <begin position="797"/>
        <end position="817"/>
    </location>
</feature>
<feature type="transmembrane region" description="Helical" evidence="7">
    <location>
        <begin position="669"/>
        <end position="689"/>
    </location>
</feature>
<feature type="transmembrane region" description="Helical" evidence="7">
    <location>
        <begin position="865"/>
        <end position="884"/>
    </location>
</feature>
<dbReference type="Pfam" id="PF01699">
    <property type="entry name" value="Na_Ca_ex"/>
    <property type="match status" value="2"/>
</dbReference>
<evidence type="ECO:0000313" key="10">
    <source>
        <dbReference type="Proteomes" id="UP001516023"/>
    </source>
</evidence>
<comment type="subcellular location">
    <subcellularLocation>
        <location evidence="1">Membrane</location>
        <topology evidence="1">Multi-pass membrane protein</topology>
    </subcellularLocation>
</comment>
<keyword evidence="5 7" id="KW-0472">Membrane</keyword>
<evidence type="ECO:0000256" key="3">
    <source>
        <dbReference type="ARBA" id="ARBA00022692"/>
    </source>
</evidence>
<feature type="transmembrane region" description="Helical" evidence="7">
    <location>
        <begin position="722"/>
        <end position="740"/>
    </location>
</feature>
<sequence>MRNPCPSLPVEPAPRDKCIERSYRHRMHPSLPNHGHNSSTLARRDAQRVSEPSGNEAELTMLPPSSRYGHKFAVWGTVASALLISILSLFCAPARVHESDTLGRDLNLGSSRRLLDSPSSPSPACEDIFKSMPAAIPAQQPDNTSALSVHPQDYNRLYLCQYARSCEGDWPSSVFLPLILCDGLLTDNPVTQIEPDNNHTENLHYTADLERNTKPTIDAFLRSFFVHFLLPPLITLYLYLLFRLLATTADSYFSPALEVFSYELGLPPRFAGATLLALGNGSPDLGSTINAILLWNESSPTTSENNLAQGQGGGGWTMSLGSLTGGGMFVGTIVSGLIVQSCNGIPCRGAFLRDVSMYALSIMAVWHILESKTVTRGDALLLLGMWVMYVSIVLVSDLYHRKVTLPRLHVESKKRRQSLKTERAERLSCLATQAELTKKQNDVDVNELTPLGKLHVYGKQDQEEDEGDLNEETDLLSGQYYTSDLAQMPSIDVAPAKPPRLSVTDRFAMLMSNYDAASVKFDLSSKSSTISNDDSETNTIHNVMHQIHSIRRTSIALPKDDDLIIRNDCAFREEDDEEEVEDTPAAPERLVSFQEESEEESVVKMSKSRSCSLAMVADVYQEIIYQADCYWETNFVKEPSRFERFGFILELPLTVLRTLTIPVPCEDHYIRTIVAISTAISPFWIMWYLGIDFSIMSSILVIFAFLTAFAIICFGEDERLPLPAAVPLSLYGFFIAATWIDVIGNNLVGLLQFLGTICRIPAPILGVTVLAWGNSLGDLSANVALARKGMPDMATTANFAGPAFNLLVGISIGFLSLQHELQSESVFPVTLTPSIRIGFTFNIINCFLIILCAACCNLRIPYRYSYVFFVLYLSFISLSLMTLFRV</sequence>
<comment type="caution">
    <text evidence="9">The sequence shown here is derived from an EMBL/GenBank/DDBJ whole genome shotgun (WGS) entry which is preliminary data.</text>
</comment>
<keyword evidence="4 7" id="KW-1133">Transmembrane helix</keyword>